<dbReference type="Gene3D" id="2.60.120.260">
    <property type="entry name" value="Galactose-binding domain-like"/>
    <property type="match status" value="1"/>
</dbReference>
<dbReference type="PANTHER" id="PTHR22946">
    <property type="entry name" value="DIENELACTONE HYDROLASE DOMAIN-CONTAINING PROTEIN-RELATED"/>
    <property type="match status" value="1"/>
</dbReference>
<keyword evidence="5" id="KW-1185">Reference proteome</keyword>
<dbReference type="EMBL" id="JAOZYB010000322">
    <property type="protein sequence ID" value="MEB3965066.1"/>
    <property type="molecule type" value="Genomic_DNA"/>
</dbReference>
<dbReference type="Proteomes" id="UP001352223">
    <property type="component" value="Unassembled WGS sequence"/>
</dbReference>
<keyword evidence="2 4" id="KW-0378">Hydrolase</keyword>
<dbReference type="SMART" id="SM00939">
    <property type="entry name" value="PepX_C"/>
    <property type="match status" value="1"/>
</dbReference>
<comment type="similarity">
    <text evidence="1">Belongs to the AB hydrolase superfamily.</text>
</comment>
<dbReference type="InterPro" id="IPR050261">
    <property type="entry name" value="FrsA_esterase"/>
</dbReference>
<evidence type="ECO:0000256" key="2">
    <source>
        <dbReference type="ARBA" id="ARBA00022801"/>
    </source>
</evidence>
<dbReference type="Pfam" id="PF08530">
    <property type="entry name" value="PepX_C"/>
    <property type="match status" value="1"/>
</dbReference>
<dbReference type="InterPro" id="IPR013736">
    <property type="entry name" value="Xaa-Pro_dipept_C"/>
</dbReference>
<accession>A0ABU6CK20</accession>
<feature type="domain" description="Xaa-Pro dipeptidyl-peptidase C-terminal" evidence="3">
    <location>
        <begin position="319"/>
        <end position="548"/>
    </location>
</feature>
<dbReference type="Gene3D" id="3.40.50.1820">
    <property type="entry name" value="alpha/beta hydrolase"/>
    <property type="match status" value="1"/>
</dbReference>
<reference evidence="4 5" key="1">
    <citation type="submission" date="2022-10" db="EMBL/GenBank/DDBJ databases">
        <authorList>
            <person name="Xie J."/>
            <person name="Shen N."/>
        </authorList>
    </citation>
    <scope>NUCLEOTIDE SEQUENCE [LARGE SCALE GENOMIC DNA]</scope>
    <source>
        <strain evidence="4 5">DSM 41681</strain>
    </source>
</reference>
<evidence type="ECO:0000259" key="3">
    <source>
        <dbReference type="SMART" id="SM00939"/>
    </source>
</evidence>
<sequence>MTSQGQGAAREQAPVSLYPEIDEAALLRFVYSLESGDTAGLSATRSEEAAEARALLRMGRVRVPGEGGIELAGFLWRHRDGHAHPAIVMPSPWTDLGWLAYAVQGTLFALNGYHVLAYTARGFGQSGGEVEVAGPDDVADGSAALTYLLDQTDETVRGVGFLGDSYGSGISQLVAAHDTRVTAVAALSTWGDLGQAFYENETRHIASVTALLNAAANARLSARTRQVFEDVLAGQNIEQTLQWAEERSPYTHRDQLNQRRVPVFFANAWHETLFPNNQTLRMFNALEGPKRLDFSIGDHSGPEMSGILGLPNRIWQDAHRWLDHHLKGDANGIDKEGQLVSQVMWDSTLEPSATWEDAVGEPHRLYLAGTGAETGDGALTDKPENGWTRTISTGTDTPATVADSIIKAGYAEMAGNPKVYATRDISRSAAGVWAGAPLSQPARLRGTPVLHLNYASSAATSTFIAHLFDVGPDDSAHIITHAPFTRSDGRPGEQLSVRLDLQATGYDVRAGHRLMLVIDTQDPFYADSNGQGATLTVSSPDAHPSYLDVPLA</sequence>
<proteinExistence type="inferred from homology"/>
<dbReference type="SUPFAM" id="SSF49785">
    <property type="entry name" value="Galactose-binding domain-like"/>
    <property type="match status" value="1"/>
</dbReference>
<organism evidence="4 5">
    <name type="scientific">Streptomyces kunmingensis</name>
    <dbReference type="NCBI Taxonomy" id="68225"/>
    <lineage>
        <taxon>Bacteria</taxon>
        <taxon>Bacillati</taxon>
        <taxon>Actinomycetota</taxon>
        <taxon>Actinomycetes</taxon>
        <taxon>Kitasatosporales</taxon>
        <taxon>Streptomycetaceae</taxon>
        <taxon>Streptomyces</taxon>
    </lineage>
</organism>
<dbReference type="NCBIfam" id="TIGR00976">
    <property type="entry name" value="CocE_NonD"/>
    <property type="match status" value="1"/>
</dbReference>
<dbReference type="GO" id="GO:0016787">
    <property type="term" value="F:hydrolase activity"/>
    <property type="evidence" value="ECO:0007669"/>
    <property type="project" value="UniProtKB-KW"/>
</dbReference>
<protein>
    <submittedName>
        <fullName evidence="4">CocE/NonD family hydrolase</fullName>
    </submittedName>
</protein>
<evidence type="ECO:0000313" key="5">
    <source>
        <dbReference type="Proteomes" id="UP001352223"/>
    </source>
</evidence>
<dbReference type="SUPFAM" id="SSF53474">
    <property type="entry name" value="alpha/beta-Hydrolases"/>
    <property type="match status" value="1"/>
</dbReference>
<comment type="caution">
    <text evidence="4">The sequence shown here is derived from an EMBL/GenBank/DDBJ whole genome shotgun (WGS) entry which is preliminary data.</text>
</comment>
<dbReference type="RefSeq" id="WP_324772992.1">
    <property type="nucleotide sequence ID" value="NZ_BAAATS010000013.1"/>
</dbReference>
<gene>
    <name evidence="4" type="ORF">OKJ48_33285</name>
</gene>
<dbReference type="PANTHER" id="PTHR22946:SF9">
    <property type="entry name" value="POLYKETIDE TRANSFERASE AF380"/>
    <property type="match status" value="1"/>
</dbReference>
<name>A0ABU6CK20_9ACTN</name>
<evidence type="ECO:0000256" key="1">
    <source>
        <dbReference type="ARBA" id="ARBA00008645"/>
    </source>
</evidence>
<dbReference type="InterPro" id="IPR000383">
    <property type="entry name" value="Xaa-Pro-like_dom"/>
</dbReference>
<evidence type="ECO:0000313" key="4">
    <source>
        <dbReference type="EMBL" id="MEB3965066.1"/>
    </source>
</evidence>
<dbReference type="Pfam" id="PF02129">
    <property type="entry name" value="Peptidase_S15"/>
    <property type="match status" value="1"/>
</dbReference>
<dbReference type="InterPro" id="IPR008979">
    <property type="entry name" value="Galactose-bd-like_sf"/>
</dbReference>
<dbReference type="InterPro" id="IPR005674">
    <property type="entry name" value="CocE/Ser_esterase"/>
</dbReference>
<dbReference type="InterPro" id="IPR029058">
    <property type="entry name" value="AB_hydrolase_fold"/>
</dbReference>